<protein>
    <submittedName>
        <fullName evidence="1">Uncharacterized protein</fullName>
    </submittedName>
</protein>
<sequence>MNKLAFLFTVVLLQGCAMPGPIQIEKKEVPIAGQQSLIIGASLDQHNYVYIDGKQYEVSPGDHFRGLYTYAIELPPGQHTLTAVKSGDPNYSSTYYPIGRSFQTEPGEILSLGTLLIQKVSEKSGSFVHTWVPNHKDVANALSPLAPQWLANDLTQNSFVAADGQYVTAKTLRNLLVMRAEPYGGLTDPSRIPAGAPIGFEGQALGSVMMHAWVKEDGKMVTKDFLLFLTDNTTNYFEKCSGAMTEIMCVTVDTTKLDPSGFPLDGESPRTLRLIDVGTGQTSHVADIPFIGHGRSLLWHEDLIIAVDEDFGVHTTNDQGKTWQSLATGVEREFLELVLRGVTYEAKNGNILVHLSGSNSGTVEIDASTGEPTLARLTE</sequence>
<evidence type="ECO:0000313" key="2">
    <source>
        <dbReference type="Proteomes" id="UP000298325"/>
    </source>
</evidence>
<name>A0A4Z1CJF3_9GAMM</name>
<dbReference type="EMBL" id="SRPF01000001">
    <property type="protein sequence ID" value="TGN41692.1"/>
    <property type="molecule type" value="Genomic_DNA"/>
</dbReference>
<keyword evidence="2" id="KW-1185">Reference proteome</keyword>
<reference evidence="1 2" key="1">
    <citation type="submission" date="2019-04" db="EMBL/GenBank/DDBJ databases">
        <authorList>
            <person name="Park S."/>
            <person name="Yoon J.-H."/>
        </authorList>
    </citation>
    <scope>NUCLEOTIDE SEQUENCE [LARGE SCALE GENOMIC DNA]</scope>
    <source>
        <strain evidence="1 2">HJM-18</strain>
    </source>
</reference>
<accession>A0A4Z1CJF3</accession>
<dbReference type="PROSITE" id="PS51257">
    <property type="entry name" value="PROKAR_LIPOPROTEIN"/>
    <property type="match status" value="1"/>
</dbReference>
<evidence type="ECO:0000313" key="1">
    <source>
        <dbReference type="EMBL" id="TGN41692.1"/>
    </source>
</evidence>
<organism evidence="1 2">
    <name type="scientific">Marinobacter confluentis</name>
    <dbReference type="NCBI Taxonomy" id="1697557"/>
    <lineage>
        <taxon>Bacteria</taxon>
        <taxon>Pseudomonadati</taxon>
        <taxon>Pseudomonadota</taxon>
        <taxon>Gammaproteobacteria</taxon>
        <taxon>Pseudomonadales</taxon>
        <taxon>Marinobacteraceae</taxon>
        <taxon>Marinobacter</taxon>
    </lineage>
</organism>
<proteinExistence type="predicted"/>
<dbReference type="OrthoDB" id="6372264at2"/>
<gene>
    <name evidence="1" type="ORF">E5Q11_03970</name>
</gene>
<dbReference type="RefSeq" id="WP_135802077.1">
    <property type="nucleotide sequence ID" value="NZ_SRPF01000001.1"/>
</dbReference>
<dbReference type="AlphaFoldDB" id="A0A4Z1CJF3"/>
<comment type="caution">
    <text evidence="1">The sequence shown here is derived from an EMBL/GenBank/DDBJ whole genome shotgun (WGS) entry which is preliminary data.</text>
</comment>
<dbReference type="Proteomes" id="UP000298325">
    <property type="component" value="Unassembled WGS sequence"/>
</dbReference>